<feature type="region of interest" description="Disordered" evidence="1">
    <location>
        <begin position="31"/>
        <end position="97"/>
    </location>
</feature>
<gene>
    <name evidence="2" type="ORF">AB1Y20_020918</name>
</gene>
<keyword evidence="3" id="KW-1185">Reference proteome</keyword>
<dbReference type="Proteomes" id="UP001515480">
    <property type="component" value="Unassembled WGS sequence"/>
</dbReference>
<accession>A0AB34JIX5</accession>
<evidence type="ECO:0000313" key="3">
    <source>
        <dbReference type="Proteomes" id="UP001515480"/>
    </source>
</evidence>
<name>A0AB34JIX5_PRYPA</name>
<organism evidence="2 3">
    <name type="scientific">Prymnesium parvum</name>
    <name type="common">Toxic golden alga</name>
    <dbReference type="NCBI Taxonomy" id="97485"/>
    <lineage>
        <taxon>Eukaryota</taxon>
        <taxon>Haptista</taxon>
        <taxon>Haptophyta</taxon>
        <taxon>Prymnesiophyceae</taxon>
        <taxon>Prymnesiales</taxon>
        <taxon>Prymnesiaceae</taxon>
        <taxon>Prymnesium</taxon>
    </lineage>
</organism>
<sequence length="97" mass="10853">MLRREESELVDEGPLDAVRLGEPHAYHLRRRCGEEEEEEEECIGEPRLPPRRGEEEGFPLASPTLRRGRVSAPSPPPTCRVLFSHASPSRLASALPT</sequence>
<reference evidence="2 3" key="1">
    <citation type="journal article" date="2024" name="Science">
        <title>Giant polyketide synthase enzymes in the biosynthesis of giant marine polyether toxins.</title>
        <authorList>
            <person name="Fallon T.R."/>
            <person name="Shende V.V."/>
            <person name="Wierzbicki I.H."/>
            <person name="Pendleton A.L."/>
            <person name="Watervoot N.F."/>
            <person name="Auber R.P."/>
            <person name="Gonzalez D.J."/>
            <person name="Wisecaver J.H."/>
            <person name="Moore B.S."/>
        </authorList>
    </citation>
    <scope>NUCLEOTIDE SEQUENCE [LARGE SCALE GENOMIC DNA]</scope>
    <source>
        <strain evidence="2 3">12B1</strain>
    </source>
</reference>
<dbReference type="EMBL" id="JBGBPQ010000007">
    <property type="protein sequence ID" value="KAL1521247.1"/>
    <property type="molecule type" value="Genomic_DNA"/>
</dbReference>
<comment type="caution">
    <text evidence="2">The sequence shown here is derived from an EMBL/GenBank/DDBJ whole genome shotgun (WGS) entry which is preliminary data.</text>
</comment>
<feature type="compositionally biased region" description="Acidic residues" evidence="1">
    <location>
        <begin position="34"/>
        <end position="43"/>
    </location>
</feature>
<proteinExistence type="predicted"/>
<protein>
    <submittedName>
        <fullName evidence="2">Uncharacterized protein</fullName>
    </submittedName>
</protein>
<evidence type="ECO:0000256" key="1">
    <source>
        <dbReference type="SAM" id="MobiDB-lite"/>
    </source>
</evidence>
<dbReference type="AlphaFoldDB" id="A0AB34JIX5"/>
<evidence type="ECO:0000313" key="2">
    <source>
        <dbReference type="EMBL" id="KAL1521247.1"/>
    </source>
</evidence>